<gene>
    <name evidence="3" type="ORF">QBC47DRAFT_336606</name>
</gene>
<dbReference type="Proteomes" id="UP001239445">
    <property type="component" value="Unassembled WGS sequence"/>
</dbReference>
<dbReference type="EMBL" id="MU839828">
    <property type="protein sequence ID" value="KAK1759007.1"/>
    <property type="molecule type" value="Genomic_DNA"/>
</dbReference>
<evidence type="ECO:0000256" key="1">
    <source>
        <dbReference type="SAM" id="MobiDB-lite"/>
    </source>
</evidence>
<reference evidence="3" key="1">
    <citation type="submission" date="2023-06" db="EMBL/GenBank/DDBJ databases">
        <title>Genome-scale phylogeny and comparative genomics of the fungal order Sordariales.</title>
        <authorList>
            <consortium name="Lawrence Berkeley National Laboratory"/>
            <person name="Hensen N."/>
            <person name="Bonometti L."/>
            <person name="Westerberg I."/>
            <person name="Brannstrom I.O."/>
            <person name="Guillou S."/>
            <person name="Cros-Aarteil S."/>
            <person name="Calhoun S."/>
            <person name="Haridas S."/>
            <person name="Kuo A."/>
            <person name="Mondo S."/>
            <person name="Pangilinan J."/>
            <person name="Riley R."/>
            <person name="Labutti K."/>
            <person name="Andreopoulos B."/>
            <person name="Lipzen A."/>
            <person name="Chen C."/>
            <person name="Yanf M."/>
            <person name="Daum C."/>
            <person name="Ng V."/>
            <person name="Clum A."/>
            <person name="Steindorff A."/>
            <person name="Ohm R."/>
            <person name="Martin F."/>
            <person name="Silar P."/>
            <person name="Natvig D."/>
            <person name="Lalanne C."/>
            <person name="Gautier V."/>
            <person name="Ament-Velasquez S.L."/>
            <person name="Kruys A."/>
            <person name="Hutchinson M.I."/>
            <person name="Powell A.J."/>
            <person name="Barry K."/>
            <person name="Miller A.N."/>
            <person name="Grigoriev I.V."/>
            <person name="Debuchy R."/>
            <person name="Gladieux P."/>
            <person name="Thoren M.H."/>
            <person name="Johannesson H."/>
        </authorList>
    </citation>
    <scope>NUCLEOTIDE SEQUENCE</scope>
    <source>
        <strain evidence="3">PSN4</strain>
    </source>
</reference>
<comment type="caution">
    <text evidence="3">The sequence shown here is derived from an EMBL/GenBank/DDBJ whole genome shotgun (WGS) entry which is preliminary data.</text>
</comment>
<feature type="region of interest" description="Disordered" evidence="1">
    <location>
        <begin position="451"/>
        <end position="484"/>
    </location>
</feature>
<proteinExistence type="predicted"/>
<evidence type="ECO:0000313" key="4">
    <source>
        <dbReference type="Proteomes" id="UP001239445"/>
    </source>
</evidence>
<keyword evidence="2" id="KW-1133">Transmembrane helix</keyword>
<evidence type="ECO:0000313" key="3">
    <source>
        <dbReference type="EMBL" id="KAK1759007.1"/>
    </source>
</evidence>
<evidence type="ECO:0008006" key="5">
    <source>
        <dbReference type="Google" id="ProtNLM"/>
    </source>
</evidence>
<dbReference type="AlphaFoldDB" id="A0AAJ0BLD7"/>
<feature type="transmembrane region" description="Helical" evidence="2">
    <location>
        <begin position="27"/>
        <end position="49"/>
    </location>
</feature>
<protein>
    <recommendedName>
        <fullName evidence="5">Modin</fullName>
    </recommendedName>
</protein>
<keyword evidence="2" id="KW-0812">Transmembrane</keyword>
<evidence type="ECO:0000256" key="2">
    <source>
        <dbReference type="SAM" id="Phobius"/>
    </source>
</evidence>
<feature type="compositionally biased region" description="Polar residues" evidence="1">
    <location>
        <begin position="456"/>
        <end position="465"/>
    </location>
</feature>
<name>A0AAJ0BLD7_9PEZI</name>
<organism evidence="3 4">
    <name type="scientific">Echria macrotheca</name>
    <dbReference type="NCBI Taxonomy" id="438768"/>
    <lineage>
        <taxon>Eukaryota</taxon>
        <taxon>Fungi</taxon>
        <taxon>Dikarya</taxon>
        <taxon>Ascomycota</taxon>
        <taxon>Pezizomycotina</taxon>
        <taxon>Sordariomycetes</taxon>
        <taxon>Sordariomycetidae</taxon>
        <taxon>Sordariales</taxon>
        <taxon>Schizotheciaceae</taxon>
        <taxon>Echria</taxon>
    </lineage>
</organism>
<keyword evidence="2" id="KW-0472">Membrane</keyword>
<feature type="region of interest" description="Disordered" evidence="1">
    <location>
        <begin position="126"/>
        <end position="149"/>
    </location>
</feature>
<sequence length="684" mass="76366">MADVNGNSTATDTGDGGGGGGDDHVELFLAIAALVISVAAFFVSILQALQQYYSSARGYSSCGPAVIGKWARSRRRLLRLHEFRFEVQFEVPVMFAARPDNTRGPMGPTEKQEIIFLDGSQRSYEKSWTQNREEHDQAQKQQSQGARVHTADNEVATWLGLLMAIQRMEEESRDWQGRALLSHGISSQQPVDAASWRWPPQPYGGHALTVCIQKKIKSWDTIPDNVTKPYATTTIAHLVQFTAMLGIYWKVFDRGEDRYLAQGNGFTLSGSNVDGLGLTFTFQKKGPTWFEANRVVPHYDVKELCFGLCPTTFRLPDEKQYADEAKGIGSLQLGTMDEIAETLVVLGCNTHTVRYFREQDTGARFSHLFPIAFELVGMVGAVFQVKGTVFRTVPNPTLFRWDPKSFDLEDLLFEYNEALSTSGAATQQGQNIKRLLTKVLAEFKNWHETKALPESLQGTSTPSPKSTEKLATGSARDVESQEAGQVTRRRVPFLKQMSLRSVKAIPAAKPAPPIPPSAVYSPGVFEALHAAIDGCDAYLKPQENRSPNDTLLRLVLRAHLHSILHALNKKSEEAVVGDESGFKIIKGPPTIQDIDATTDRKHALFMEMYFETIQGNVVKGVCGRVRRVNGEAADTVELKEQVGDIWRTLIFRMLCWLLLHHFHEKDVQVAKSDEYESRMPVYIL</sequence>
<accession>A0AAJ0BLD7</accession>
<keyword evidence="4" id="KW-1185">Reference proteome</keyword>